<feature type="region of interest" description="Disordered" evidence="1">
    <location>
        <begin position="63"/>
        <end position="96"/>
    </location>
</feature>
<sequence length="96" mass="11016">MLRVAESYRSVWLFAKSSYKIFEPSRMLAGNMQSFSEEGSWIKHQLRFASILKATLKILNKMHEESSSRRKTDEDVQEGAVPAYLLDRENTSRGSG</sequence>
<accession>A0ABQ7DR13</accession>
<dbReference type="Proteomes" id="UP000266723">
    <property type="component" value="Unassembled WGS sequence"/>
</dbReference>
<name>A0ABQ7DR13_BRACR</name>
<evidence type="ECO:0000256" key="1">
    <source>
        <dbReference type="SAM" id="MobiDB-lite"/>
    </source>
</evidence>
<protein>
    <submittedName>
        <fullName evidence="2">Uncharacterized protein</fullName>
    </submittedName>
</protein>
<evidence type="ECO:0000313" key="3">
    <source>
        <dbReference type="Proteomes" id="UP000266723"/>
    </source>
</evidence>
<feature type="compositionally biased region" description="Basic and acidic residues" evidence="1">
    <location>
        <begin position="86"/>
        <end position="96"/>
    </location>
</feature>
<keyword evidence="3" id="KW-1185">Reference proteome</keyword>
<gene>
    <name evidence="2" type="ORF">DY000_02031887</name>
</gene>
<organism evidence="2 3">
    <name type="scientific">Brassica cretica</name>
    <name type="common">Mustard</name>
    <dbReference type="NCBI Taxonomy" id="69181"/>
    <lineage>
        <taxon>Eukaryota</taxon>
        <taxon>Viridiplantae</taxon>
        <taxon>Streptophyta</taxon>
        <taxon>Embryophyta</taxon>
        <taxon>Tracheophyta</taxon>
        <taxon>Spermatophyta</taxon>
        <taxon>Magnoliopsida</taxon>
        <taxon>eudicotyledons</taxon>
        <taxon>Gunneridae</taxon>
        <taxon>Pentapetalae</taxon>
        <taxon>rosids</taxon>
        <taxon>malvids</taxon>
        <taxon>Brassicales</taxon>
        <taxon>Brassicaceae</taxon>
        <taxon>Brassiceae</taxon>
        <taxon>Brassica</taxon>
    </lineage>
</organism>
<feature type="compositionally biased region" description="Basic and acidic residues" evidence="1">
    <location>
        <begin position="63"/>
        <end position="74"/>
    </location>
</feature>
<evidence type="ECO:0000313" key="2">
    <source>
        <dbReference type="EMBL" id="KAF3579491.1"/>
    </source>
</evidence>
<proteinExistence type="predicted"/>
<dbReference type="EMBL" id="QGKV02000649">
    <property type="protein sequence ID" value="KAF3579491.1"/>
    <property type="molecule type" value="Genomic_DNA"/>
</dbReference>
<comment type="caution">
    <text evidence="2">The sequence shown here is derived from an EMBL/GenBank/DDBJ whole genome shotgun (WGS) entry which is preliminary data.</text>
</comment>
<reference evidence="2 3" key="1">
    <citation type="journal article" date="2020" name="BMC Genomics">
        <title>Intraspecific diversification of the crop wild relative Brassica cretica Lam. using demographic model selection.</title>
        <authorList>
            <person name="Kioukis A."/>
            <person name="Michalopoulou V.A."/>
            <person name="Briers L."/>
            <person name="Pirintsos S."/>
            <person name="Studholme D.J."/>
            <person name="Pavlidis P."/>
            <person name="Sarris P.F."/>
        </authorList>
    </citation>
    <scope>NUCLEOTIDE SEQUENCE [LARGE SCALE GENOMIC DNA]</scope>
    <source>
        <strain evidence="3">cv. PFS-1207/04</strain>
    </source>
</reference>